<name>A0ABS5ZGD5_9GAMM</name>
<feature type="transmembrane region" description="Helical" evidence="8">
    <location>
        <begin position="147"/>
        <end position="172"/>
    </location>
</feature>
<dbReference type="PANTHER" id="PTHR30269">
    <property type="entry name" value="TRANSMEMBRANE PROTEIN YFCA"/>
    <property type="match status" value="1"/>
</dbReference>
<evidence type="ECO:0000313" key="9">
    <source>
        <dbReference type="EMBL" id="MBU2713117.1"/>
    </source>
</evidence>
<evidence type="ECO:0000256" key="5">
    <source>
        <dbReference type="ARBA" id="ARBA00022692"/>
    </source>
</evidence>
<evidence type="ECO:0000256" key="4">
    <source>
        <dbReference type="ARBA" id="ARBA00022475"/>
    </source>
</evidence>
<dbReference type="EMBL" id="JAGSOY010000061">
    <property type="protein sequence ID" value="MBU2713117.1"/>
    <property type="molecule type" value="Genomic_DNA"/>
</dbReference>
<evidence type="ECO:0000256" key="2">
    <source>
        <dbReference type="ARBA" id="ARBA00009142"/>
    </source>
</evidence>
<reference evidence="9 10" key="1">
    <citation type="submission" date="2021-04" db="EMBL/GenBank/DDBJ databases">
        <authorList>
            <person name="Pira H."/>
            <person name="Risdian C."/>
            <person name="Wink J."/>
        </authorList>
    </citation>
    <scope>NUCLEOTIDE SEQUENCE [LARGE SCALE GENOMIC DNA]</scope>
    <source>
        <strain evidence="9 10">WH53</strain>
    </source>
</reference>
<feature type="transmembrane region" description="Helical" evidence="8">
    <location>
        <begin position="209"/>
        <end position="230"/>
    </location>
</feature>
<keyword evidence="6 8" id="KW-1133">Transmembrane helix</keyword>
<accession>A0ABS5ZGD5</accession>
<comment type="subcellular location">
    <subcellularLocation>
        <location evidence="1 8">Cell membrane</location>
        <topology evidence="1 8">Multi-pass membrane protein</topology>
    </subcellularLocation>
</comment>
<feature type="transmembrane region" description="Helical" evidence="8">
    <location>
        <begin position="108"/>
        <end position="127"/>
    </location>
</feature>
<gene>
    <name evidence="9" type="ORF">KCG35_18790</name>
</gene>
<dbReference type="InterPro" id="IPR052017">
    <property type="entry name" value="TSUP"/>
</dbReference>
<keyword evidence="4 8" id="KW-1003">Cell membrane</keyword>
<evidence type="ECO:0000256" key="1">
    <source>
        <dbReference type="ARBA" id="ARBA00004651"/>
    </source>
</evidence>
<dbReference type="InterPro" id="IPR002781">
    <property type="entry name" value="TM_pro_TauE-like"/>
</dbReference>
<dbReference type="PANTHER" id="PTHR30269:SF0">
    <property type="entry name" value="MEMBRANE TRANSPORTER PROTEIN YFCA-RELATED"/>
    <property type="match status" value="1"/>
</dbReference>
<evidence type="ECO:0000256" key="8">
    <source>
        <dbReference type="RuleBase" id="RU363041"/>
    </source>
</evidence>
<keyword evidence="10" id="KW-1185">Reference proteome</keyword>
<keyword evidence="5 8" id="KW-0812">Transmembrane</keyword>
<dbReference type="Pfam" id="PF01925">
    <property type="entry name" value="TauE"/>
    <property type="match status" value="1"/>
</dbReference>
<protein>
    <recommendedName>
        <fullName evidence="8">Probable membrane transporter protein</fullName>
    </recommendedName>
</protein>
<evidence type="ECO:0000256" key="6">
    <source>
        <dbReference type="ARBA" id="ARBA00022989"/>
    </source>
</evidence>
<feature type="transmembrane region" description="Helical" evidence="8">
    <location>
        <begin position="237"/>
        <end position="255"/>
    </location>
</feature>
<proteinExistence type="inferred from homology"/>
<feature type="transmembrane region" description="Helical" evidence="8">
    <location>
        <begin position="83"/>
        <end position="101"/>
    </location>
</feature>
<feature type="transmembrane region" description="Helical" evidence="8">
    <location>
        <begin position="184"/>
        <end position="203"/>
    </location>
</feature>
<keyword evidence="3" id="KW-0813">Transport</keyword>
<evidence type="ECO:0000313" key="10">
    <source>
        <dbReference type="Proteomes" id="UP000690515"/>
    </source>
</evidence>
<feature type="transmembrane region" description="Helical" evidence="8">
    <location>
        <begin position="7"/>
        <end position="29"/>
    </location>
</feature>
<evidence type="ECO:0000256" key="7">
    <source>
        <dbReference type="ARBA" id="ARBA00023136"/>
    </source>
</evidence>
<sequence>MLFDIQYSTVLVGALIGAGFFAGFINTIAGGGSMLTLPALMLLGIPADVANATNRVSVFLQCLTGMKGFHSHNQLDIPAIKSIVTPTLLGSLLGALSAAWLPNALLKPVLLVTMISIAFLMLVKPALIQSKSENTVLNVTQHKLSWWALFATGAYGGFIQAGVGFLLIAALSGVLRYDLVRANALKLACTASFTLVALVVFIIHDLVLWVPGLLVAIGSMAGAYVSVKFAVSVPQAILRWLLLILVLIFCIAAWLR</sequence>
<keyword evidence="7 8" id="KW-0472">Membrane</keyword>
<organism evidence="9 10">
    <name type="scientific">Zooshikella harenae</name>
    <dbReference type="NCBI Taxonomy" id="2827238"/>
    <lineage>
        <taxon>Bacteria</taxon>
        <taxon>Pseudomonadati</taxon>
        <taxon>Pseudomonadota</taxon>
        <taxon>Gammaproteobacteria</taxon>
        <taxon>Oceanospirillales</taxon>
        <taxon>Zooshikellaceae</taxon>
        <taxon>Zooshikella</taxon>
    </lineage>
</organism>
<evidence type="ECO:0000256" key="3">
    <source>
        <dbReference type="ARBA" id="ARBA00022448"/>
    </source>
</evidence>
<comment type="similarity">
    <text evidence="2 8">Belongs to the 4-toluene sulfonate uptake permease (TSUP) (TC 2.A.102) family.</text>
</comment>
<comment type="caution">
    <text evidence="9">The sequence shown here is derived from an EMBL/GenBank/DDBJ whole genome shotgun (WGS) entry which is preliminary data.</text>
</comment>
<dbReference type="Proteomes" id="UP000690515">
    <property type="component" value="Unassembled WGS sequence"/>
</dbReference>